<gene>
    <name evidence="7" type="ORF">SLS62_007002</name>
</gene>
<comment type="subcellular location">
    <subcellularLocation>
        <location evidence="1">Membrane</location>
        <topology evidence="1">Multi-pass membrane protein</topology>
    </subcellularLocation>
</comment>
<feature type="transmembrane region" description="Helical" evidence="6">
    <location>
        <begin position="100"/>
        <end position="119"/>
    </location>
</feature>
<evidence type="ECO:0000313" key="7">
    <source>
        <dbReference type="EMBL" id="KAK7751017.1"/>
    </source>
</evidence>
<feature type="transmembrane region" description="Helical" evidence="6">
    <location>
        <begin position="220"/>
        <end position="239"/>
    </location>
</feature>
<accession>A0AAN9UQF7</accession>
<dbReference type="InterPro" id="IPR036259">
    <property type="entry name" value="MFS_trans_sf"/>
</dbReference>
<protein>
    <recommendedName>
        <fullName evidence="9">Major facilitator superfamily (MFS) profile domain-containing protein</fullName>
    </recommendedName>
</protein>
<evidence type="ECO:0000256" key="1">
    <source>
        <dbReference type="ARBA" id="ARBA00004141"/>
    </source>
</evidence>
<dbReference type="GO" id="GO:0005886">
    <property type="term" value="C:plasma membrane"/>
    <property type="evidence" value="ECO:0007669"/>
    <property type="project" value="TreeGrafter"/>
</dbReference>
<proteinExistence type="predicted"/>
<comment type="caution">
    <text evidence="7">The sequence shown here is derived from an EMBL/GenBank/DDBJ whole genome shotgun (WGS) entry which is preliminary data.</text>
</comment>
<dbReference type="Proteomes" id="UP001320420">
    <property type="component" value="Unassembled WGS sequence"/>
</dbReference>
<name>A0AAN9UQF7_9PEZI</name>
<evidence type="ECO:0000256" key="4">
    <source>
        <dbReference type="ARBA" id="ARBA00023136"/>
    </source>
</evidence>
<feature type="transmembrane region" description="Helical" evidence="6">
    <location>
        <begin position="64"/>
        <end position="88"/>
    </location>
</feature>
<feature type="transmembrane region" description="Helical" evidence="6">
    <location>
        <begin position="190"/>
        <end position="208"/>
    </location>
</feature>
<dbReference type="AlphaFoldDB" id="A0AAN9UQF7"/>
<feature type="transmembrane region" description="Helical" evidence="6">
    <location>
        <begin position="438"/>
        <end position="464"/>
    </location>
</feature>
<evidence type="ECO:0000256" key="6">
    <source>
        <dbReference type="SAM" id="Phobius"/>
    </source>
</evidence>
<feature type="transmembrane region" description="Helical" evidence="6">
    <location>
        <begin position="327"/>
        <end position="349"/>
    </location>
</feature>
<keyword evidence="8" id="KW-1185">Reference proteome</keyword>
<evidence type="ECO:0000256" key="5">
    <source>
        <dbReference type="SAM" id="MobiDB-lite"/>
    </source>
</evidence>
<feature type="transmembrane region" description="Helical" evidence="6">
    <location>
        <begin position="508"/>
        <end position="526"/>
    </location>
</feature>
<feature type="transmembrane region" description="Helical" evidence="6">
    <location>
        <begin position="369"/>
        <end position="392"/>
    </location>
</feature>
<dbReference type="Pfam" id="PF07690">
    <property type="entry name" value="MFS_1"/>
    <property type="match status" value="1"/>
</dbReference>
<dbReference type="GO" id="GO:0022857">
    <property type="term" value="F:transmembrane transporter activity"/>
    <property type="evidence" value="ECO:0007669"/>
    <property type="project" value="InterPro"/>
</dbReference>
<feature type="region of interest" description="Disordered" evidence="5">
    <location>
        <begin position="261"/>
        <end position="298"/>
    </location>
</feature>
<keyword evidence="2 6" id="KW-0812">Transmembrane</keyword>
<evidence type="ECO:0000256" key="3">
    <source>
        <dbReference type="ARBA" id="ARBA00022989"/>
    </source>
</evidence>
<sequence length="554" mass="61404">MAAVPALGHHIVVDESLVPGTVHLVDLEHTMVTRHAKEHQDIVLVPTPSADPEDPLNWAPRRKYLALACALLYTWFVGIALSVVYSVLVPLSEALSVTEANLNAGTGYMFLLLGWGLLFWQPFALQYGKRVTYLVSLLTMTAVTFWGPYAKGDGQWIANRILSGFLSAPCEALPETTIADLFFAHERATYLGWYAWALAGSNFFAPIISGFINDAMGYKWVFYFPGIFCAATLIFLFFFMEETNYDRRTVGVVTTAAAGSEEAVGNSSEPEKGGAEKDKGSELASPVDGPDHSGYAENPKGFWQRMSLLDKPRPFMMHYRAWQSLKLLSWPVVFYAGFSYGTYLIYFNILNATSSIILGSAPYNFKPAMVGLSYVACMIGVSIGTVFTGVFSDYFIIRMARRNKGISEPEHRLWLFAVSTLVIPASLVLWGVGAAHEVHWFGLVFAMGTTAFAITMGITLSVSYLIDSYRDLSGDALTTCILIRNTMSFAIGYGITPWLENLGYQNCFVSAAMVGLAICSGFLVMIKWGKTFREMKRVEYWREVSKRVDLGLVH</sequence>
<keyword evidence="4 6" id="KW-0472">Membrane</keyword>
<dbReference type="SUPFAM" id="SSF103473">
    <property type="entry name" value="MFS general substrate transporter"/>
    <property type="match status" value="1"/>
</dbReference>
<dbReference type="Gene3D" id="1.20.1250.20">
    <property type="entry name" value="MFS general substrate transporter like domains"/>
    <property type="match status" value="1"/>
</dbReference>
<feature type="transmembrane region" description="Helical" evidence="6">
    <location>
        <begin position="476"/>
        <end position="496"/>
    </location>
</feature>
<keyword evidence="3 6" id="KW-1133">Transmembrane helix</keyword>
<evidence type="ECO:0008006" key="9">
    <source>
        <dbReference type="Google" id="ProtNLM"/>
    </source>
</evidence>
<organism evidence="7 8">
    <name type="scientific">Diatrype stigma</name>
    <dbReference type="NCBI Taxonomy" id="117547"/>
    <lineage>
        <taxon>Eukaryota</taxon>
        <taxon>Fungi</taxon>
        <taxon>Dikarya</taxon>
        <taxon>Ascomycota</taxon>
        <taxon>Pezizomycotina</taxon>
        <taxon>Sordariomycetes</taxon>
        <taxon>Xylariomycetidae</taxon>
        <taxon>Xylariales</taxon>
        <taxon>Diatrypaceae</taxon>
        <taxon>Diatrype</taxon>
    </lineage>
</organism>
<evidence type="ECO:0000313" key="8">
    <source>
        <dbReference type="Proteomes" id="UP001320420"/>
    </source>
</evidence>
<feature type="transmembrane region" description="Helical" evidence="6">
    <location>
        <begin position="413"/>
        <end position="432"/>
    </location>
</feature>
<feature type="compositionally biased region" description="Basic and acidic residues" evidence="5">
    <location>
        <begin position="269"/>
        <end position="281"/>
    </location>
</feature>
<dbReference type="EMBL" id="JAKJXP020000055">
    <property type="protein sequence ID" value="KAK7751017.1"/>
    <property type="molecule type" value="Genomic_DNA"/>
</dbReference>
<dbReference type="PANTHER" id="PTHR23502:SF30">
    <property type="entry name" value="TRANSPORTER, PUTATIVE (AFU_ORTHOLOGUE AFUA_8G04702)-RELATED"/>
    <property type="match status" value="1"/>
</dbReference>
<evidence type="ECO:0000256" key="2">
    <source>
        <dbReference type="ARBA" id="ARBA00022692"/>
    </source>
</evidence>
<dbReference type="InterPro" id="IPR011701">
    <property type="entry name" value="MFS"/>
</dbReference>
<dbReference type="PANTHER" id="PTHR23502">
    <property type="entry name" value="MAJOR FACILITATOR SUPERFAMILY"/>
    <property type="match status" value="1"/>
</dbReference>
<reference evidence="7 8" key="1">
    <citation type="submission" date="2024-02" db="EMBL/GenBank/DDBJ databases">
        <title>De novo assembly and annotation of 12 fungi associated with fruit tree decline syndrome in Ontario, Canada.</title>
        <authorList>
            <person name="Sulman M."/>
            <person name="Ellouze W."/>
            <person name="Ilyukhin E."/>
        </authorList>
    </citation>
    <scope>NUCLEOTIDE SEQUENCE [LARGE SCALE GENOMIC DNA]</scope>
    <source>
        <strain evidence="7 8">M11/M66-122</strain>
    </source>
</reference>